<gene>
    <name evidence="8" type="ORF">MNB_SV-14-1064</name>
</gene>
<evidence type="ECO:0000313" key="8">
    <source>
        <dbReference type="EMBL" id="SFV58617.1"/>
    </source>
</evidence>
<evidence type="ECO:0000256" key="5">
    <source>
        <dbReference type="ARBA" id="ARBA00023136"/>
    </source>
</evidence>
<keyword evidence="4 6" id="KW-1133">Transmembrane helix</keyword>
<sequence length="82" mass="8785">MIGLIVISIFITLIILAVLIISNEDLPHSVIMLMGFGLGSVILFFLFSAPDVALTEAVIGTGISGVVFLVTLLQIRSKEIKK</sequence>
<evidence type="ECO:0000256" key="4">
    <source>
        <dbReference type="ARBA" id="ARBA00022989"/>
    </source>
</evidence>
<comment type="subcellular location">
    <subcellularLocation>
        <location evidence="1">Cell membrane</location>
        <topology evidence="1">Multi-pass membrane protein</topology>
    </subcellularLocation>
</comment>
<dbReference type="InterPro" id="IPR025383">
    <property type="entry name" value="MrpA_C/MbhD"/>
</dbReference>
<protein>
    <recommendedName>
        <fullName evidence="7">MrpA C-terminal/MbhD domain-containing protein</fullName>
    </recommendedName>
</protein>
<evidence type="ECO:0000256" key="3">
    <source>
        <dbReference type="ARBA" id="ARBA00022692"/>
    </source>
</evidence>
<proteinExistence type="predicted"/>
<keyword evidence="3 6" id="KW-0812">Transmembrane</keyword>
<evidence type="ECO:0000256" key="1">
    <source>
        <dbReference type="ARBA" id="ARBA00004651"/>
    </source>
</evidence>
<feature type="transmembrane region" description="Helical" evidence="6">
    <location>
        <begin position="30"/>
        <end position="47"/>
    </location>
</feature>
<dbReference type="GO" id="GO:0005886">
    <property type="term" value="C:plasma membrane"/>
    <property type="evidence" value="ECO:0007669"/>
    <property type="project" value="UniProtKB-SubCell"/>
</dbReference>
<feature type="transmembrane region" description="Helical" evidence="6">
    <location>
        <begin position="6"/>
        <end position="23"/>
    </location>
</feature>
<organism evidence="8">
    <name type="scientific">hydrothermal vent metagenome</name>
    <dbReference type="NCBI Taxonomy" id="652676"/>
    <lineage>
        <taxon>unclassified sequences</taxon>
        <taxon>metagenomes</taxon>
        <taxon>ecological metagenomes</taxon>
    </lineage>
</organism>
<dbReference type="EMBL" id="FPHN01000092">
    <property type="protein sequence ID" value="SFV58617.1"/>
    <property type="molecule type" value="Genomic_DNA"/>
</dbReference>
<dbReference type="Pfam" id="PF13244">
    <property type="entry name" value="MbhD"/>
    <property type="match status" value="1"/>
</dbReference>
<keyword evidence="2" id="KW-1003">Cell membrane</keyword>
<accession>A0A1W1BYR0</accession>
<feature type="transmembrane region" description="Helical" evidence="6">
    <location>
        <begin position="53"/>
        <end position="73"/>
    </location>
</feature>
<dbReference type="AlphaFoldDB" id="A0A1W1BYR0"/>
<feature type="domain" description="MrpA C-terminal/MbhD" evidence="7">
    <location>
        <begin position="12"/>
        <end position="75"/>
    </location>
</feature>
<evidence type="ECO:0000259" key="7">
    <source>
        <dbReference type="Pfam" id="PF13244"/>
    </source>
</evidence>
<reference evidence="8" key="1">
    <citation type="submission" date="2016-10" db="EMBL/GenBank/DDBJ databases">
        <authorList>
            <person name="de Groot N.N."/>
        </authorList>
    </citation>
    <scope>NUCLEOTIDE SEQUENCE</scope>
</reference>
<name>A0A1W1BYR0_9ZZZZ</name>
<evidence type="ECO:0000256" key="2">
    <source>
        <dbReference type="ARBA" id="ARBA00022475"/>
    </source>
</evidence>
<evidence type="ECO:0000256" key="6">
    <source>
        <dbReference type="SAM" id="Phobius"/>
    </source>
</evidence>
<keyword evidence="5 6" id="KW-0472">Membrane</keyword>